<accession>Q0BD09</accession>
<dbReference type="Proteomes" id="UP000000662">
    <property type="component" value="Chromosome 1"/>
</dbReference>
<sequence length="124" mass="13022">MMIDGLVSGRLYGEAQIGTGQNGKRFVTCKVRATAGDGETMFVNVIAFNDEVQTALLALGDTDSVSLSGALTPKVWADKNGVVKPALDMVAHGLLTAYHVQRKRKAVHPPTSDGHAAAGTDDDL</sequence>
<keyword evidence="3" id="KW-1185">Reference proteome</keyword>
<dbReference type="SUPFAM" id="SSF50249">
    <property type="entry name" value="Nucleic acid-binding proteins"/>
    <property type="match status" value="1"/>
</dbReference>
<dbReference type="AlphaFoldDB" id="Q0BD09"/>
<dbReference type="KEGG" id="bam:Bamb_2408"/>
<dbReference type="EMBL" id="CP000440">
    <property type="protein sequence ID" value="ABI87964.1"/>
    <property type="molecule type" value="Genomic_DNA"/>
</dbReference>
<evidence type="ECO:0000313" key="2">
    <source>
        <dbReference type="EMBL" id="ABI87964.1"/>
    </source>
</evidence>
<evidence type="ECO:0000313" key="3">
    <source>
        <dbReference type="Proteomes" id="UP000000662"/>
    </source>
</evidence>
<evidence type="ECO:0000256" key="1">
    <source>
        <dbReference type="SAM" id="MobiDB-lite"/>
    </source>
</evidence>
<feature type="region of interest" description="Disordered" evidence="1">
    <location>
        <begin position="104"/>
        <end position="124"/>
    </location>
</feature>
<proteinExistence type="predicted"/>
<dbReference type="eggNOG" id="COG0629">
    <property type="taxonomic scope" value="Bacteria"/>
</dbReference>
<dbReference type="Gene3D" id="2.40.50.140">
    <property type="entry name" value="Nucleic acid-binding proteins"/>
    <property type="match status" value="1"/>
</dbReference>
<protein>
    <recommendedName>
        <fullName evidence="4">Single-stranded DNA-binding protein</fullName>
    </recommendedName>
</protein>
<organism evidence="2 3">
    <name type="scientific">Burkholderia ambifaria (strain ATCC BAA-244 / DSM 16087 / CCUG 44356 / LMG 19182 / AMMD)</name>
    <name type="common">Burkholderia cepacia (strain AMMD)</name>
    <dbReference type="NCBI Taxonomy" id="339670"/>
    <lineage>
        <taxon>Bacteria</taxon>
        <taxon>Pseudomonadati</taxon>
        <taxon>Pseudomonadota</taxon>
        <taxon>Betaproteobacteria</taxon>
        <taxon>Burkholderiales</taxon>
        <taxon>Burkholderiaceae</taxon>
        <taxon>Burkholderia</taxon>
        <taxon>Burkholderia cepacia complex</taxon>
    </lineage>
</organism>
<name>Q0BD09_BURCM</name>
<gene>
    <name evidence="2" type="ordered locus">Bamb_2408</name>
</gene>
<evidence type="ECO:0008006" key="4">
    <source>
        <dbReference type="Google" id="ProtNLM"/>
    </source>
</evidence>
<reference evidence="2" key="1">
    <citation type="submission" date="2009-01" db="EMBL/GenBank/DDBJ databases">
        <title>Complete sequence of Chromosome 1 of Burkholderia cepacia AMMD.</title>
        <authorList>
            <consortium name="US DOE Joint Genome Institute"/>
            <person name="Copeland A."/>
            <person name="Lucas S."/>
            <person name="Lapidus A."/>
            <person name="Barry K."/>
            <person name="Detter J.C."/>
            <person name="Glavina del Rio T."/>
            <person name="Hammon N."/>
            <person name="Israni S."/>
            <person name="Pitluck S."/>
            <person name="Bruce D."/>
            <person name="Chain P."/>
            <person name="Malfatti S."/>
            <person name="Shin M."/>
            <person name="Vergez L."/>
            <person name="Schmutz J."/>
            <person name="Larimer F."/>
            <person name="Land M."/>
            <person name="Hauser L."/>
            <person name="Kyrpides N."/>
            <person name="Kim E."/>
            <person name="Parke J."/>
            <person name="Coenye T."/>
            <person name="Konstantinidis K."/>
            <person name="Ramette A."/>
            <person name="Tiedje J."/>
            <person name="Richardson P."/>
        </authorList>
    </citation>
    <scope>NUCLEOTIDE SEQUENCE [LARGE SCALE GENOMIC DNA]</scope>
    <source>
        <strain evidence="2">AMMD</strain>
    </source>
</reference>
<dbReference type="InterPro" id="IPR012340">
    <property type="entry name" value="NA-bd_OB-fold"/>
</dbReference>